<comment type="caution">
    <text evidence="1">The sequence shown here is derived from an EMBL/GenBank/DDBJ whole genome shotgun (WGS) entry which is preliminary data.</text>
</comment>
<evidence type="ECO:0000313" key="1">
    <source>
        <dbReference type="EMBL" id="KAJ1211431.1"/>
    </source>
</evidence>
<accession>A0AAV7WEK8</accession>
<proteinExistence type="predicted"/>
<evidence type="ECO:0000313" key="2">
    <source>
        <dbReference type="Proteomes" id="UP001066276"/>
    </source>
</evidence>
<dbReference type="AlphaFoldDB" id="A0AAV7WEK8"/>
<organism evidence="1 2">
    <name type="scientific">Pleurodeles waltl</name>
    <name type="common">Iberian ribbed newt</name>
    <dbReference type="NCBI Taxonomy" id="8319"/>
    <lineage>
        <taxon>Eukaryota</taxon>
        <taxon>Metazoa</taxon>
        <taxon>Chordata</taxon>
        <taxon>Craniata</taxon>
        <taxon>Vertebrata</taxon>
        <taxon>Euteleostomi</taxon>
        <taxon>Amphibia</taxon>
        <taxon>Batrachia</taxon>
        <taxon>Caudata</taxon>
        <taxon>Salamandroidea</taxon>
        <taxon>Salamandridae</taxon>
        <taxon>Pleurodelinae</taxon>
        <taxon>Pleurodeles</taxon>
    </lineage>
</organism>
<name>A0AAV7WEK8_PLEWA</name>
<keyword evidence="2" id="KW-1185">Reference proteome</keyword>
<protein>
    <submittedName>
        <fullName evidence="1">Uncharacterized protein</fullName>
    </submittedName>
</protein>
<dbReference type="EMBL" id="JANPWB010000002">
    <property type="protein sequence ID" value="KAJ1211431.1"/>
    <property type="molecule type" value="Genomic_DNA"/>
</dbReference>
<gene>
    <name evidence="1" type="ORF">NDU88_006791</name>
</gene>
<reference evidence="1" key="1">
    <citation type="journal article" date="2022" name="bioRxiv">
        <title>Sequencing and chromosome-scale assembly of the giantPleurodeles waltlgenome.</title>
        <authorList>
            <person name="Brown T."/>
            <person name="Elewa A."/>
            <person name="Iarovenko S."/>
            <person name="Subramanian E."/>
            <person name="Araus A.J."/>
            <person name="Petzold A."/>
            <person name="Susuki M."/>
            <person name="Suzuki K.-i.T."/>
            <person name="Hayashi T."/>
            <person name="Toyoda A."/>
            <person name="Oliveira C."/>
            <person name="Osipova E."/>
            <person name="Leigh N.D."/>
            <person name="Simon A."/>
            <person name="Yun M.H."/>
        </authorList>
    </citation>
    <scope>NUCLEOTIDE SEQUENCE</scope>
    <source>
        <strain evidence="1">20211129_DDA</strain>
        <tissue evidence="1">Liver</tissue>
    </source>
</reference>
<sequence>MDALVSSGRWGSVHGELQYMAVARVGAPGALRYTGSYAFPWCPQIHGGSWGAPVHVHGKHGLPWCLRGDGGSFVGSSSTRPWHAWVPLVPSDTRGRGELQYTPWNAWVSLVPSDIRGRGELPYTAMARVVAPGAFGDPGHGFRAAPVMRNYRHLCNVCTGSEPVYLWSDPSEGLSWMERGRAERACSQADTSVPWEWHSLPAALSASRGAATAPGTEGVLAPRAGFSAGGALGESHPMTTSLDSC</sequence>
<dbReference type="Proteomes" id="UP001066276">
    <property type="component" value="Chromosome 1_2"/>
</dbReference>